<reference evidence="1 2" key="1">
    <citation type="submission" date="2018-06" db="EMBL/GenBank/DDBJ databases">
        <authorList>
            <consortium name="Pathogen Informatics"/>
            <person name="Doyle S."/>
        </authorList>
    </citation>
    <scope>NUCLEOTIDE SEQUENCE [LARGE SCALE GENOMIC DNA]</scope>
    <source>
        <strain evidence="1 2">NCTC9504</strain>
    </source>
</reference>
<dbReference type="AlphaFoldDB" id="A0A377Z6S2"/>
<protein>
    <submittedName>
        <fullName evidence="1">Uncharacterized protein</fullName>
    </submittedName>
</protein>
<name>A0A377Z6S2_KLEPN</name>
<dbReference type="EMBL" id="UGMA01000005">
    <property type="protein sequence ID" value="STU63066.1"/>
    <property type="molecule type" value="Genomic_DNA"/>
</dbReference>
<sequence length="38" mass="4229">MSDPVSDCGVRSPTLFNLPGLGYEPVRQWACMNGRQMD</sequence>
<evidence type="ECO:0000313" key="2">
    <source>
        <dbReference type="Proteomes" id="UP000254020"/>
    </source>
</evidence>
<proteinExistence type="predicted"/>
<gene>
    <name evidence="1" type="ORF">NCTC9504_01767</name>
</gene>
<accession>A0A377Z6S2</accession>
<evidence type="ECO:0000313" key="1">
    <source>
        <dbReference type="EMBL" id="STU63066.1"/>
    </source>
</evidence>
<dbReference type="Proteomes" id="UP000254020">
    <property type="component" value="Unassembled WGS sequence"/>
</dbReference>
<organism evidence="1 2">
    <name type="scientific">Klebsiella pneumoniae subsp. pneumoniae</name>
    <dbReference type="NCBI Taxonomy" id="72407"/>
    <lineage>
        <taxon>Bacteria</taxon>
        <taxon>Pseudomonadati</taxon>
        <taxon>Pseudomonadota</taxon>
        <taxon>Gammaproteobacteria</taxon>
        <taxon>Enterobacterales</taxon>
        <taxon>Enterobacteriaceae</taxon>
        <taxon>Klebsiella/Raoultella group</taxon>
        <taxon>Klebsiella</taxon>
        <taxon>Klebsiella pneumoniae complex</taxon>
    </lineage>
</organism>